<name>A0A918LUY1_9ACTN</name>
<accession>A0A918LUY1</accession>
<evidence type="ECO:0000313" key="3">
    <source>
        <dbReference type="Proteomes" id="UP000619486"/>
    </source>
</evidence>
<feature type="compositionally biased region" description="Basic and acidic residues" evidence="1">
    <location>
        <begin position="86"/>
        <end position="95"/>
    </location>
</feature>
<reference evidence="2" key="2">
    <citation type="submission" date="2020-09" db="EMBL/GenBank/DDBJ databases">
        <authorList>
            <person name="Sun Q."/>
            <person name="Ohkuma M."/>
        </authorList>
    </citation>
    <scope>NUCLEOTIDE SEQUENCE</scope>
    <source>
        <strain evidence="2">JCM 3172</strain>
    </source>
</reference>
<organism evidence="2 3">
    <name type="scientific">Streptomyces purpureus</name>
    <dbReference type="NCBI Taxonomy" id="1951"/>
    <lineage>
        <taxon>Bacteria</taxon>
        <taxon>Bacillati</taxon>
        <taxon>Actinomycetota</taxon>
        <taxon>Actinomycetes</taxon>
        <taxon>Kitasatosporales</taxon>
        <taxon>Streptomycetaceae</taxon>
        <taxon>Streptomyces</taxon>
    </lineage>
</organism>
<keyword evidence="3" id="KW-1185">Reference proteome</keyword>
<protein>
    <submittedName>
        <fullName evidence="2">Uncharacterized protein</fullName>
    </submittedName>
</protein>
<sequence>MVVKTCPSAQRTVRSIGSIKSLPQKTVDEIATLGDEQDTPSSAPPPPTLRPNTLPPHARRPPEQQTGPAVFSTEEPENEVQCATMRYRDGSAVRV</sequence>
<dbReference type="AlphaFoldDB" id="A0A918LUY1"/>
<dbReference type="Proteomes" id="UP000619486">
    <property type="component" value="Unassembled WGS sequence"/>
</dbReference>
<feature type="region of interest" description="Disordered" evidence="1">
    <location>
        <begin position="22"/>
        <end position="95"/>
    </location>
</feature>
<evidence type="ECO:0000313" key="2">
    <source>
        <dbReference type="EMBL" id="GGT53506.1"/>
    </source>
</evidence>
<proteinExistence type="predicted"/>
<dbReference type="EMBL" id="BMQQ01000026">
    <property type="protein sequence ID" value="GGT53506.1"/>
    <property type="molecule type" value="Genomic_DNA"/>
</dbReference>
<comment type="caution">
    <text evidence="2">The sequence shown here is derived from an EMBL/GenBank/DDBJ whole genome shotgun (WGS) entry which is preliminary data.</text>
</comment>
<gene>
    <name evidence="2" type="ORF">GCM10014713_54210</name>
</gene>
<reference evidence="2" key="1">
    <citation type="journal article" date="2014" name="Int. J. Syst. Evol. Microbiol.">
        <title>Complete genome sequence of Corynebacterium casei LMG S-19264T (=DSM 44701T), isolated from a smear-ripened cheese.</title>
        <authorList>
            <consortium name="US DOE Joint Genome Institute (JGI-PGF)"/>
            <person name="Walter F."/>
            <person name="Albersmeier A."/>
            <person name="Kalinowski J."/>
            <person name="Ruckert C."/>
        </authorList>
    </citation>
    <scope>NUCLEOTIDE SEQUENCE</scope>
    <source>
        <strain evidence="2">JCM 3172</strain>
    </source>
</reference>
<evidence type="ECO:0000256" key="1">
    <source>
        <dbReference type="SAM" id="MobiDB-lite"/>
    </source>
</evidence>